<dbReference type="InParanoid" id="A0A6P8Z7X7"/>
<keyword evidence="1" id="KW-0732">Signal</keyword>
<feature type="chain" id="PRO_5028448394" evidence="1">
    <location>
        <begin position="19"/>
        <end position="301"/>
    </location>
</feature>
<dbReference type="GeneID" id="117648233"/>
<dbReference type="Proteomes" id="UP000515158">
    <property type="component" value="Unplaced"/>
</dbReference>
<proteinExistence type="predicted"/>
<dbReference type="KEGG" id="tpal:117648233"/>
<sequence length="301" mass="33397">MKYTTACFVVLFAVVCGADRVPCGYRLQDGEEVRFKLAVWTSAGGISVAVCGQGRTCSSVSVLGVAHGRMGKRWNGTLLTNTASKIDSIDTKVPGIYGWRTGDEVVFVARRDHLQFAVWVDGFPEEQATVTLQPGEDELKFVSFIGPVTLFGVPDRITEGYPMQVGEQVSIFVNVTEGLLSQARIGVSGAEKITQVMIYGLNEKNPGYIAGTVRYNSPDNMWTHIIEEVSEPSRFLPVTSYWFEIKRQSEFMFDVWARDLPEWKIQLPSTDSELKVMILMDDPIFGPRTRQSASVALFSGN</sequence>
<reference evidence="3" key="1">
    <citation type="submission" date="2025-08" db="UniProtKB">
        <authorList>
            <consortium name="RefSeq"/>
        </authorList>
    </citation>
    <scope>IDENTIFICATION</scope>
    <source>
        <tissue evidence="3">Total insect</tissue>
    </source>
</reference>
<feature type="signal peptide" evidence="1">
    <location>
        <begin position="1"/>
        <end position="18"/>
    </location>
</feature>
<evidence type="ECO:0000313" key="3">
    <source>
        <dbReference type="RefSeq" id="XP_034246505.1"/>
    </source>
</evidence>
<dbReference type="RefSeq" id="XP_034246505.1">
    <property type="nucleotide sequence ID" value="XM_034390614.1"/>
</dbReference>
<dbReference type="AlphaFoldDB" id="A0A6P8Z7X7"/>
<accession>A0A6P8Z7X7</accession>
<organism evidence="3">
    <name type="scientific">Thrips palmi</name>
    <name type="common">Melon thrips</name>
    <dbReference type="NCBI Taxonomy" id="161013"/>
    <lineage>
        <taxon>Eukaryota</taxon>
        <taxon>Metazoa</taxon>
        <taxon>Ecdysozoa</taxon>
        <taxon>Arthropoda</taxon>
        <taxon>Hexapoda</taxon>
        <taxon>Insecta</taxon>
        <taxon>Pterygota</taxon>
        <taxon>Neoptera</taxon>
        <taxon>Paraneoptera</taxon>
        <taxon>Thysanoptera</taxon>
        <taxon>Terebrantia</taxon>
        <taxon>Thripoidea</taxon>
        <taxon>Thripidae</taxon>
        <taxon>Thrips</taxon>
    </lineage>
</organism>
<protein>
    <submittedName>
        <fullName evidence="3">Uncharacterized protein LOC117648233</fullName>
    </submittedName>
</protein>
<evidence type="ECO:0000313" key="2">
    <source>
        <dbReference type="Proteomes" id="UP000515158"/>
    </source>
</evidence>
<keyword evidence="2" id="KW-1185">Reference proteome</keyword>
<name>A0A6P8Z7X7_THRPL</name>
<gene>
    <name evidence="3" type="primary">LOC117648233</name>
</gene>
<evidence type="ECO:0000256" key="1">
    <source>
        <dbReference type="SAM" id="SignalP"/>
    </source>
</evidence>